<protein>
    <recommendedName>
        <fullName evidence="5">Protein kinase domain-containing protein</fullName>
    </recommendedName>
</protein>
<evidence type="ECO:0000256" key="4">
    <source>
        <dbReference type="ARBA" id="ARBA00022840"/>
    </source>
</evidence>
<proteinExistence type="predicted"/>
<dbReference type="AlphaFoldDB" id="A0A7R9MMD6"/>
<keyword evidence="3" id="KW-0418">Kinase</keyword>
<reference evidence="6" key="1">
    <citation type="submission" date="2020-11" db="EMBL/GenBank/DDBJ databases">
        <authorList>
            <person name="Tran Van P."/>
        </authorList>
    </citation>
    <scope>NUCLEOTIDE SEQUENCE</scope>
</reference>
<feature type="non-terminal residue" evidence="6">
    <location>
        <position position="128"/>
    </location>
</feature>
<dbReference type="Gene3D" id="3.30.200.20">
    <property type="entry name" value="Phosphorylase Kinase, domain 1"/>
    <property type="match status" value="1"/>
</dbReference>
<dbReference type="OrthoDB" id="6338986at2759"/>
<dbReference type="GO" id="GO:0004672">
    <property type="term" value="F:protein kinase activity"/>
    <property type="evidence" value="ECO:0007669"/>
    <property type="project" value="InterPro"/>
</dbReference>
<keyword evidence="7" id="KW-1185">Reference proteome</keyword>
<dbReference type="Pfam" id="PF00069">
    <property type="entry name" value="Pkinase"/>
    <property type="match status" value="1"/>
</dbReference>
<evidence type="ECO:0000256" key="1">
    <source>
        <dbReference type="ARBA" id="ARBA00022679"/>
    </source>
</evidence>
<name>A0A7R9MMD6_9ACAR</name>
<organism evidence="6">
    <name type="scientific">Oppiella nova</name>
    <dbReference type="NCBI Taxonomy" id="334625"/>
    <lineage>
        <taxon>Eukaryota</taxon>
        <taxon>Metazoa</taxon>
        <taxon>Ecdysozoa</taxon>
        <taxon>Arthropoda</taxon>
        <taxon>Chelicerata</taxon>
        <taxon>Arachnida</taxon>
        <taxon>Acari</taxon>
        <taxon>Acariformes</taxon>
        <taxon>Sarcoptiformes</taxon>
        <taxon>Oribatida</taxon>
        <taxon>Brachypylina</taxon>
        <taxon>Oppioidea</taxon>
        <taxon>Oppiidae</taxon>
        <taxon>Oppiella</taxon>
    </lineage>
</organism>
<feature type="domain" description="Protein kinase" evidence="5">
    <location>
        <begin position="19"/>
        <end position="128"/>
    </location>
</feature>
<dbReference type="EMBL" id="CAJPVJ010024901">
    <property type="protein sequence ID" value="CAG2178886.1"/>
    <property type="molecule type" value="Genomic_DNA"/>
</dbReference>
<evidence type="ECO:0000256" key="2">
    <source>
        <dbReference type="ARBA" id="ARBA00022741"/>
    </source>
</evidence>
<gene>
    <name evidence="6" type="ORF">ONB1V03_LOCUS18310</name>
</gene>
<dbReference type="EMBL" id="OC939726">
    <property type="protein sequence ID" value="CAD7661750.1"/>
    <property type="molecule type" value="Genomic_DNA"/>
</dbReference>
<dbReference type="SUPFAM" id="SSF56112">
    <property type="entry name" value="Protein kinase-like (PK-like)"/>
    <property type="match status" value="1"/>
</dbReference>
<evidence type="ECO:0000259" key="5">
    <source>
        <dbReference type="PROSITE" id="PS50011"/>
    </source>
</evidence>
<evidence type="ECO:0000256" key="3">
    <source>
        <dbReference type="ARBA" id="ARBA00022777"/>
    </source>
</evidence>
<dbReference type="GO" id="GO:0005737">
    <property type="term" value="C:cytoplasm"/>
    <property type="evidence" value="ECO:0007669"/>
    <property type="project" value="TreeGrafter"/>
</dbReference>
<evidence type="ECO:0000313" key="7">
    <source>
        <dbReference type="Proteomes" id="UP000728032"/>
    </source>
</evidence>
<dbReference type="PROSITE" id="PS50011">
    <property type="entry name" value="PROTEIN_KINASE_DOM"/>
    <property type="match status" value="1"/>
</dbReference>
<dbReference type="InterPro" id="IPR000719">
    <property type="entry name" value="Prot_kinase_dom"/>
</dbReference>
<dbReference type="GO" id="GO:0005634">
    <property type="term" value="C:nucleus"/>
    <property type="evidence" value="ECO:0007669"/>
    <property type="project" value="TreeGrafter"/>
</dbReference>
<keyword evidence="4" id="KW-0067">ATP-binding</keyword>
<dbReference type="InterPro" id="IPR050339">
    <property type="entry name" value="CC_SR_Kinase"/>
</dbReference>
<dbReference type="Proteomes" id="UP000728032">
    <property type="component" value="Unassembled WGS sequence"/>
</dbReference>
<dbReference type="InterPro" id="IPR011009">
    <property type="entry name" value="Kinase-like_dom_sf"/>
</dbReference>
<sequence>MPTIEPVTENSLSIYNTLFDTLATIDSGCFGTVYKVKHKLDDELYAVKCVQLNEDFNTEYLEEIKNLAKVRSEYVVQYYNSWTTGVDLYIQMELCSGTLRHILDAKPQAFSRKEGQPLKTVEYFISSE</sequence>
<evidence type="ECO:0000313" key="6">
    <source>
        <dbReference type="EMBL" id="CAD7661750.1"/>
    </source>
</evidence>
<keyword evidence="1" id="KW-0808">Transferase</keyword>
<dbReference type="GO" id="GO:0005524">
    <property type="term" value="F:ATP binding"/>
    <property type="evidence" value="ECO:0007669"/>
    <property type="project" value="UniProtKB-KW"/>
</dbReference>
<dbReference type="PANTHER" id="PTHR11042">
    <property type="entry name" value="EUKARYOTIC TRANSLATION INITIATION FACTOR 2-ALPHA KINASE EIF2-ALPHA KINASE -RELATED"/>
    <property type="match status" value="1"/>
</dbReference>
<keyword evidence="2" id="KW-0547">Nucleotide-binding</keyword>
<accession>A0A7R9MMD6</accession>